<dbReference type="AlphaFoldDB" id="A0A2U9R7R4"/>
<dbReference type="KEGG" id="pkz:C5L36_0D01210"/>
<proteinExistence type="predicted"/>
<dbReference type="EMBL" id="CP028776">
    <property type="protein sequence ID" value="AWU77383.1"/>
    <property type="molecule type" value="Genomic_DNA"/>
</dbReference>
<organism evidence="2 3">
    <name type="scientific">Pichia kudriavzevii</name>
    <name type="common">Yeast</name>
    <name type="synonym">Issatchenkia orientalis</name>
    <dbReference type="NCBI Taxonomy" id="4909"/>
    <lineage>
        <taxon>Eukaryota</taxon>
        <taxon>Fungi</taxon>
        <taxon>Dikarya</taxon>
        <taxon>Ascomycota</taxon>
        <taxon>Saccharomycotina</taxon>
        <taxon>Pichiomycetes</taxon>
        <taxon>Pichiales</taxon>
        <taxon>Pichiaceae</taxon>
        <taxon>Pichia</taxon>
    </lineage>
</organism>
<dbReference type="Proteomes" id="UP000249293">
    <property type="component" value="Chromosome 4"/>
</dbReference>
<dbReference type="GO" id="GO:0016787">
    <property type="term" value="F:hydrolase activity"/>
    <property type="evidence" value="ECO:0007669"/>
    <property type="project" value="InterPro"/>
</dbReference>
<dbReference type="InterPro" id="IPR002925">
    <property type="entry name" value="Dienelactn_hydro"/>
</dbReference>
<feature type="domain" description="Dienelactone hydrolase" evidence="1">
    <location>
        <begin position="58"/>
        <end position="255"/>
    </location>
</feature>
<dbReference type="PANTHER" id="PTHR17630">
    <property type="entry name" value="DIENELACTONE HYDROLASE"/>
    <property type="match status" value="1"/>
</dbReference>
<reference evidence="2 3" key="1">
    <citation type="submission" date="2018-06" db="EMBL/GenBank/DDBJ databases">
        <title>Population genomics shows no distinction between pathogenic Candida krusei and environmental Pichia kudriavzevii: One species, four names.</title>
        <authorList>
            <person name="Douglass A.P."/>
            <person name="Offei B."/>
            <person name="Braun-Galleani S."/>
            <person name="Coughlan A.Y."/>
            <person name="Martos A."/>
            <person name="Ortiz-Merino R.A."/>
            <person name="Byrne K.P."/>
            <person name="Wolfe K.H."/>
        </authorList>
    </citation>
    <scope>NUCLEOTIDE SEQUENCE [LARGE SCALE GENOMIC DNA]</scope>
    <source>
        <strain evidence="2 3">CBS573</strain>
    </source>
</reference>
<dbReference type="SUPFAM" id="SSF53474">
    <property type="entry name" value="alpha/beta-Hydrolases"/>
    <property type="match status" value="1"/>
</dbReference>
<evidence type="ECO:0000313" key="3">
    <source>
        <dbReference type="Proteomes" id="UP000249293"/>
    </source>
</evidence>
<evidence type="ECO:0000259" key="1">
    <source>
        <dbReference type="Pfam" id="PF01738"/>
    </source>
</evidence>
<keyword evidence="3" id="KW-1185">Reference proteome</keyword>
<dbReference type="PANTHER" id="PTHR17630:SF44">
    <property type="entry name" value="PROTEIN AIM2"/>
    <property type="match status" value="1"/>
</dbReference>
<dbReference type="GeneID" id="40385212"/>
<accession>A0A2U9R7R4</accession>
<dbReference type="RefSeq" id="XP_029322860.1">
    <property type="nucleotide sequence ID" value="XM_029467000.1"/>
</dbReference>
<dbReference type="Gene3D" id="3.40.50.1820">
    <property type="entry name" value="alpha/beta hydrolase"/>
    <property type="match status" value="1"/>
</dbReference>
<sequence>MQYIVFFVRVIEKKMTSLPPSECCAKVAYQQGTPSGHIEIISTLKCYVSSNYTTNSDKYLLIFTDVFGIELLNNKLLGDHFAQQLGYPVIIPDILFDDPLSEGSTDFQRFFANHPVDKTKKCVFNFLSSFKDTFPHATFIAGIGYCFGAKYLCHHLTESGIIDVGAFAHPSYIEEDEFSMIKKPLLISAAENDPVFTRESRVKSEEILKCLNIPYQIDLFGGVYHGFAVRGDLSKKQVKYASEKAFSDAVYWFKYHAEN</sequence>
<dbReference type="OrthoDB" id="17560at2759"/>
<dbReference type="InterPro" id="IPR029058">
    <property type="entry name" value="AB_hydrolase_fold"/>
</dbReference>
<dbReference type="VEuPathDB" id="FungiDB:C5L36_0D01210"/>
<gene>
    <name evidence="2" type="ORF">C5L36_0D01210</name>
</gene>
<dbReference type="Pfam" id="PF01738">
    <property type="entry name" value="DLH"/>
    <property type="match status" value="1"/>
</dbReference>
<protein>
    <recommendedName>
        <fullName evidence="1">Dienelactone hydrolase domain-containing protein</fullName>
    </recommendedName>
</protein>
<evidence type="ECO:0000313" key="2">
    <source>
        <dbReference type="EMBL" id="AWU77383.1"/>
    </source>
</evidence>
<name>A0A2U9R7R4_PICKU</name>